<sequence>MSGPAPPSSSSSSFSLSSIPFTRGDENVRNQQASTGSSPINATFADAVQRQGDVTVTLRPLPFLPVDTAVLETADDEYYLVPCYAKRVILRRRGEEFALRIADVRVEEVEMRLGVDQGGGRLAIEFEGRKRTESIVLKDRKARIWKQLDKCMLASVDVRSVVLVMREDEKVVKQSAMSVSDRTLLAKKLSSEATASDLVAGHPMPPQEQEDIP</sequence>
<evidence type="ECO:0000313" key="3">
    <source>
        <dbReference type="Proteomes" id="UP001305779"/>
    </source>
</evidence>
<comment type="caution">
    <text evidence="2">The sequence shown here is derived from an EMBL/GenBank/DDBJ whole genome shotgun (WGS) entry which is preliminary data.</text>
</comment>
<name>A0ABR0EJ40_ZASCE</name>
<evidence type="ECO:0000256" key="1">
    <source>
        <dbReference type="SAM" id="MobiDB-lite"/>
    </source>
</evidence>
<dbReference type="Proteomes" id="UP001305779">
    <property type="component" value="Unassembled WGS sequence"/>
</dbReference>
<protein>
    <submittedName>
        <fullName evidence="2">Uncharacterized protein</fullName>
    </submittedName>
</protein>
<feature type="region of interest" description="Disordered" evidence="1">
    <location>
        <begin position="1"/>
        <end position="40"/>
    </location>
</feature>
<reference evidence="2 3" key="1">
    <citation type="journal article" date="2023" name="G3 (Bethesda)">
        <title>A chromosome-level genome assembly of Zasmidium syzygii isolated from banana leaves.</title>
        <authorList>
            <person name="van Westerhoven A.C."/>
            <person name="Mehrabi R."/>
            <person name="Talebi R."/>
            <person name="Steentjes M.B.F."/>
            <person name="Corcolon B."/>
            <person name="Chong P.A."/>
            <person name="Kema G.H.J."/>
            <person name="Seidl M.F."/>
        </authorList>
    </citation>
    <scope>NUCLEOTIDE SEQUENCE [LARGE SCALE GENOMIC DNA]</scope>
    <source>
        <strain evidence="2 3">P124</strain>
    </source>
</reference>
<feature type="compositionally biased region" description="Low complexity" evidence="1">
    <location>
        <begin position="8"/>
        <end position="20"/>
    </location>
</feature>
<organism evidence="2 3">
    <name type="scientific">Zasmidium cellare</name>
    <name type="common">Wine cellar mold</name>
    <name type="synonym">Racodium cellare</name>
    <dbReference type="NCBI Taxonomy" id="395010"/>
    <lineage>
        <taxon>Eukaryota</taxon>
        <taxon>Fungi</taxon>
        <taxon>Dikarya</taxon>
        <taxon>Ascomycota</taxon>
        <taxon>Pezizomycotina</taxon>
        <taxon>Dothideomycetes</taxon>
        <taxon>Dothideomycetidae</taxon>
        <taxon>Mycosphaerellales</taxon>
        <taxon>Mycosphaerellaceae</taxon>
        <taxon>Zasmidium</taxon>
    </lineage>
</organism>
<gene>
    <name evidence="2" type="ORF">PRZ48_007353</name>
</gene>
<feature type="compositionally biased region" description="Polar residues" evidence="1">
    <location>
        <begin position="29"/>
        <end position="40"/>
    </location>
</feature>
<keyword evidence="3" id="KW-1185">Reference proteome</keyword>
<dbReference type="EMBL" id="JAXOVC010000005">
    <property type="protein sequence ID" value="KAK4501544.1"/>
    <property type="molecule type" value="Genomic_DNA"/>
</dbReference>
<accession>A0ABR0EJ40</accession>
<proteinExistence type="predicted"/>
<evidence type="ECO:0000313" key="2">
    <source>
        <dbReference type="EMBL" id="KAK4501544.1"/>
    </source>
</evidence>